<name>A0A4Y9ZZ62_9AGAM</name>
<organism evidence="1 2">
    <name type="scientific">Hericium alpestre</name>
    <dbReference type="NCBI Taxonomy" id="135208"/>
    <lineage>
        <taxon>Eukaryota</taxon>
        <taxon>Fungi</taxon>
        <taxon>Dikarya</taxon>
        <taxon>Basidiomycota</taxon>
        <taxon>Agaricomycotina</taxon>
        <taxon>Agaricomycetes</taxon>
        <taxon>Russulales</taxon>
        <taxon>Hericiaceae</taxon>
        <taxon>Hericium</taxon>
    </lineage>
</organism>
<comment type="caution">
    <text evidence="1">The sequence shown here is derived from an EMBL/GenBank/DDBJ whole genome shotgun (WGS) entry which is preliminary data.</text>
</comment>
<reference evidence="1 2" key="1">
    <citation type="submission" date="2019-02" db="EMBL/GenBank/DDBJ databases">
        <title>Genome sequencing of the rare red list fungi Hericium alpestre (H. flagellum).</title>
        <authorList>
            <person name="Buettner E."/>
            <person name="Kellner H."/>
        </authorList>
    </citation>
    <scope>NUCLEOTIDE SEQUENCE [LARGE SCALE GENOMIC DNA]</scope>
    <source>
        <strain evidence="1 2">DSM 108284</strain>
    </source>
</reference>
<sequence>MPPASTPTSTTPVPAPTEVLTMSVTPTVSPLPMVIDTGDDDDDWGEWLVPAEQPHLGPVPPPRPAIYSQDPAQFEHWQRTIIGGCLLHVFNRTALDHQDESIRWIEAFLIHEGITKASIAPANPTSHCSSISRHERPPAVLIYGQDADKTKLLTDGKVFAHCNGTFIIHKQMHYTPSFLGYFQDFPGVSSKAELDNNANDLTTDLCTSLANSSLHNVLEHISAATPSLSHLLPGNRIAHILASLTIKPIKMSVDSDGRIWCWRLYMTSPAKMQWGWNDIKTWFHANPISTFLHGARQSMHTFSCASCHADDHPHGLCPFFSVPLWNGPPVQELPASREQDTPAVIPFQNQTPVHGGFCGRWTRD</sequence>
<dbReference type="EMBL" id="SFCI01000517">
    <property type="protein sequence ID" value="TFY79343.1"/>
    <property type="molecule type" value="Genomic_DNA"/>
</dbReference>
<dbReference type="Proteomes" id="UP000298061">
    <property type="component" value="Unassembled WGS sequence"/>
</dbReference>
<accession>A0A4Y9ZZ62</accession>
<gene>
    <name evidence="1" type="ORF">EWM64_g4668</name>
</gene>
<protein>
    <submittedName>
        <fullName evidence="1">Uncharacterized protein</fullName>
    </submittedName>
</protein>
<evidence type="ECO:0000313" key="2">
    <source>
        <dbReference type="Proteomes" id="UP000298061"/>
    </source>
</evidence>
<dbReference type="AlphaFoldDB" id="A0A4Y9ZZ62"/>
<evidence type="ECO:0000313" key="1">
    <source>
        <dbReference type="EMBL" id="TFY79343.1"/>
    </source>
</evidence>
<dbReference type="OrthoDB" id="2803824at2759"/>
<proteinExistence type="predicted"/>
<keyword evidence="2" id="KW-1185">Reference proteome</keyword>